<keyword evidence="2 12" id="KW-0723">Serine/threonine-protein kinase</keyword>
<dbReference type="EMBL" id="JBHSWE010000001">
    <property type="protein sequence ID" value="MFC6673720.1"/>
    <property type="molecule type" value="Genomic_DNA"/>
</dbReference>
<name>A0ABW2A8L8_9GAMM</name>
<keyword evidence="5" id="KW-0479">Metal-binding</keyword>
<dbReference type="InterPro" id="IPR002575">
    <property type="entry name" value="Aminoglycoside_PTrfase"/>
</dbReference>
<keyword evidence="4 12" id="KW-0808">Transferase</keyword>
<evidence type="ECO:0000256" key="2">
    <source>
        <dbReference type="ARBA" id="ARBA00022527"/>
    </source>
</evidence>
<dbReference type="PANTHER" id="PTHR39573">
    <property type="entry name" value="STRESS RESPONSE KINASE A"/>
    <property type="match status" value="1"/>
</dbReference>
<evidence type="ECO:0000256" key="4">
    <source>
        <dbReference type="ARBA" id="ARBA00022679"/>
    </source>
</evidence>
<feature type="domain" description="Aminoglycoside phosphotransferase" evidence="11">
    <location>
        <begin position="7"/>
        <end position="146"/>
    </location>
</feature>
<evidence type="ECO:0000256" key="6">
    <source>
        <dbReference type="ARBA" id="ARBA00022741"/>
    </source>
</evidence>
<dbReference type="EC" id="2.7.11.1" evidence="12"/>
<evidence type="ECO:0000256" key="9">
    <source>
        <dbReference type="ARBA" id="ARBA00022842"/>
    </source>
</evidence>
<dbReference type="RefSeq" id="WP_379913431.1">
    <property type="nucleotide sequence ID" value="NZ_JBHSWE010000001.1"/>
</dbReference>
<keyword evidence="13" id="KW-1185">Reference proteome</keyword>
<dbReference type="Gene3D" id="1.10.510.10">
    <property type="entry name" value="Transferase(Phosphotransferase) domain 1"/>
    <property type="match status" value="1"/>
</dbReference>
<dbReference type="Proteomes" id="UP001596422">
    <property type="component" value="Unassembled WGS sequence"/>
</dbReference>
<organism evidence="12 13">
    <name type="scientific">Marinobacterium aestuariivivens</name>
    <dbReference type="NCBI Taxonomy" id="1698799"/>
    <lineage>
        <taxon>Bacteria</taxon>
        <taxon>Pseudomonadati</taxon>
        <taxon>Pseudomonadota</taxon>
        <taxon>Gammaproteobacteria</taxon>
        <taxon>Oceanospirillales</taxon>
        <taxon>Oceanospirillaceae</taxon>
        <taxon>Marinobacterium</taxon>
    </lineage>
</organism>
<dbReference type="InterPro" id="IPR032882">
    <property type="entry name" value="SrkA/RdoA"/>
</dbReference>
<evidence type="ECO:0000256" key="10">
    <source>
        <dbReference type="ARBA" id="ARBA00023016"/>
    </source>
</evidence>
<dbReference type="GO" id="GO:0004674">
    <property type="term" value="F:protein serine/threonine kinase activity"/>
    <property type="evidence" value="ECO:0007669"/>
    <property type="project" value="UniProtKB-KW"/>
</dbReference>
<evidence type="ECO:0000256" key="8">
    <source>
        <dbReference type="ARBA" id="ARBA00022840"/>
    </source>
</evidence>
<keyword evidence="9" id="KW-0460">Magnesium</keyword>
<keyword evidence="10" id="KW-0346">Stress response</keyword>
<evidence type="ECO:0000256" key="1">
    <source>
        <dbReference type="ARBA" id="ARBA00022490"/>
    </source>
</evidence>
<evidence type="ECO:0000256" key="7">
    <source>
        <dbReference type="ARBA" id="ARBA00022777"/>
    </source>
</evidence>
<keyword evidence="6" id="KW-0547">Nucleotide-binding</keyword>
<dbReference type="Gene3D" id="1.20.1270.170">
    <property type="match status" value="1"/>
</dbReference>
<evidence type="ECO:0000259" key="11">
    <source>
        <dbReference type="Pfam" id="PF01636"/>
    </source>
</evidence>
<keyword evidence="3" id="KW-0597">Phosphoprotein</keyword>
<comment type="caution">
    <text evidence="12">The sequence shown here is derived from an EMBL/GenBank/DDBJ whole genome shotgun (WGS) entry which is preliminary data.</text>
</comment>
<keyword evidence="7 12" id="KW-0418">Kinase</keyword>
<dbReference type="InterPro" id="IPR011009">
    <property type="entry name" value="Kinase-like_dom_sf"/>
</dbReference>
<evidence type="ECO:0000313" key="13">
    <source>
        <dbReference type="Proteomes" id="UP001596422"/>
    </source>
</evidence>
<evidence type="ECO:0000256" key="5">
    <source>
        <dbReference type="ARBA" id="ARBA00022723"/>
    </source>
</evidence>
<dbReference type="PANTHER" id="PTHR39573:SF1">
    <property type="entry name" value="STRESS RESPONSE KINASE A"/>
    <property type="match status" value="1"/>
</dbReference>
<proteinExistence type="predicted"/>
<gene>
    <name evidence="12" type="ORF">ACFQDL_29265</name>
</gene>
<reference evidence="13" key="1">
    <citation type="journal article" date="2019" name="Int. J. Syst. Evol. Microbiol.">
        <title>The Global Catalogue of Microorganisms (GCM) 10K type strain sequencing project: providing services to taxonomists for standard genome sequencing and annotation.</title>
        <authorList>
            <consortium name="The Broad Institute Genomics Platform"/>
            <consortium name="The Broad Institute Genome Sequencing Center for Infectious Disease"/>
            <person name="Wu L."/>
            <person name="Ma J."/>
        </authorList>
    </citation>
    <scope>NUCLEOTIDE SEQUENCE [LARGE SCALE GENOMIC DNA]</scope>
    <source>
        <strain evidence="13">NBRC 111756</strain>
    </source>
</reference>
<dbReference type="NCBIfam" id="NF008738">
    <property type="entry name" value="PRK11768.1"/>
    <property type="match status" value="1"/>
</dbReference>
<accession>A0ABW2A8L8</accession>
<keyword evidence="8" id="KW-0067">ATP-binding</keyword>
<evidence type="ECO:0000256" key="3">
    <source>
        <dbReference type="ARBA" id="ARBA00022553"/>
    </source>
</evidence>
<dbReference type="SUPFAM" id="SSF56112">
    <property type="entry name" value="Protein kinase-like (PK-like)"/>
    <property type="match status" value="1"/>
</dbReference>
<sequence length="207" mass="24328">MDNLLIMGRFLGRIHAIGASRPFRHRPVLDSQSYGHASAEFLLRHFIPAELRPAYETLSRDLLERVDAIMAEPVDLLRVHGDCHVGNVLWRDETPNFVDFDDSRMAPAVQDIWMLLSGDRLEQTRQLAEVVDGYNEFYDFHPRELRSIEALRTLRIMHYSAWVARRWEDPAFPMAFTWFNTPRYWSEHILELREQLAALQEPPLLLM</sequence>
<dbReference type="Pfam" id="PF01636">
    <property type="entry name" value="APH"/>
    <property type="match status" value="1"/>
</dbReference>
<evidence type="ECO:0000313" key="12">
    <source>
        <dbReference type="EMBL" id="MFC6673720.1"/>
    </source>
</evidence>
<protein>
    <submittedName>
        <fullName evidence="12">Serine/threonine protein kinase</fullName>
        <ecNumber evidence="12">2.7.11.1</ecNumber>
    </submittedName>
</protein>
<keyword evidence="1" id="KW-0963">Cytoplasm</keyword>